<evidence type="ECO:0000256" key="6">
    <source>
        <dbReference type="ARBA" id="ARBA00023229"/>
    </source>
</evidence>
<keyword evidence="3" id="KW-0808">Transferase</keyword>
<evidence type="ECO:0000313" key="9">
    <source>
        <dbReference type="Proteomes" id="UP001205105"/>
    </source>
</evidence>
<dbReference type="EMBL" id="JADXDR010000124">
    <property type="protein sequence ID" value="KAI7838536.1"/>
    <property type="molecule type" value="Genomic_DNA"/>
</dbReference>
<dbReference type="PANTHER" id="PTHR12001:SF69">
    <property type="entry name" value="ALL TRANS-POLYPRENYL-DIPHOSPHATE SYNTHASE PDSS1"/>
    <property type="match status" value="1"/>
</dbReference>
<evidence type="ECO:0008006" key="10">
    <source>
        <dbReference type="Google" id="ProtNLM"/>
    </source>
</evidence>
<evidence type="ECO:0000256" key="7">
    <source>
        <dbReference type="SAM" id="MobiDB-lite"/>
    </source>
</evidence>
<dbReference type="GO" id="GO:0008299">
    <property type="term" value="P:isoprenoid biosynthetic process"/>
    <property type="evidence" value="ECO:0007669"/>
    <property type="project" value="UniProtKB-KW"/>
</dbReference>
<dbReference type="InterPro" id="IPR000092">
    <property type="entry name" value="Polyprenyl_synt"/>
</dbReference>
<proteinExistence type="inferred from homology"/>
<evidence type="ECO:0000256" key="5">
    <source>
        <dbReference type="ARBA" id="ARBA00022842"/>
    </source>
</evidence>
<dbReference type="SUPFAM" id="SSF48576">
    <property type="entry name" value="Terpenoid synthases"/>
    <property type="match status" value="1"/>
</dbReference>
<dbReference type="InterPro" id="IPR033749">
    <property type="entry name" value="Polyprenyl_synt_CS"/>
</dbReference>
<dbReference type="GO" id="GO:0006744">
    <property type="term" value="P:ubiquinone biosynthetic process"/>
    <property type="evidence" value="ECO:0007669"/>
    <property type="project" value="TreeGrafter"/>
</dbReference>
<keyword evidence="4" id="KW-0479">Metal-binding</keyword>
<organism evidence="8 9">
    <name type="scientific">Chlorella ohadii</name>
    <dbReference type="NCBI Taxonomy" id="2649997"/>
    <lineage>
        <taxon>Eukaryota</taxon>
        <taxon>Viridiplantae</taxon>
        <taxon>Chlorophyta</taxon>
        <taxon>core chlorophytes</taxon>
        <taxon>Trebouxiophyceae</taxon>
        <taxon>Chlorellales</taxon>
        <taxon>Chlorellaceae</taxon>
        <taxon>Chlorella clade</taxon>
        <taxon>Chlorella</taxon>
    </lineage>
</organism>
<dbReference type="Proteomes" id="UP001205105">
    <property type="component" value="Unassembled WGS sequence"/>
</dbReference>
<dbReference type="InterPro" id="IPR008949">
    <property type="entry name" value="Isoprenoid_synthase_dom_sf"/>
</dbReference>
<reference evidence="8" key="1">
    <citation type="submission" date="2020-11" db="EMBL/GenBank/DDBJ databases">
        <title>Chlorella ohadii genome sequencing and assembly.</title>
        <authorList>
            <person name="Murik O."/>
            <person name="Treves H."/>
            <person name="Kedem I."/>
            <person name="Shotland Y."/>
            <person name="Kaplan A."/>
        </authorList>
    </citation>
    <scope>NUCLEOTIDE SEQUENCE</scope>
    <source>
        <strain evidence="8">1</strain>
    </source>
</reference>
<dbReference type="GO" id="GO:0004659">
    <property type="term" value="F:prenyltransferase activity"/>
    <property type="evidence" value="ECO:0007669"/>
    <property type="project" value="InterPro"/>
</dbReference>
<feature type="compositionally biased region" description="Low complexity" evidence="7">
    <location>
        <begin position="61"/>
        <end position="75"/>
    </location>
</feature>
<evidence type="ECO:0000256" key="3">
    <source>
        <dbReference type="ARBA" id="ARBA00022679"/>
    </source>
</evidence>
<feature type="region of interest" description="Disordered" evidence="7">
    <location>
        <begin position="61"/>
        <end position="90"/>
    </location>
</feature>
<dbReference type="SFLD" id="SFLDS00005">
    <property type="entry name" value="Isoprenoid_Synthase_Type_I"/>
    <property type="match status" value="1"/>
</dbReference>
<dbReference type="GO" id="GO:0046872">
    <property type="term" value="F:metal ion binding"/>
    <property type="evidence" value="ECO:0007669"/>
    <property type="project" value="UniProtKB-KW"/>
</dbReference>
<dbReference type="AlphaFoldDB" id="A0AAD5GZL4"/>
<dbReference type="Pfam" id="PF00348">
    <property type="entry name" value="polyprenyl_synt"/>
    <property type="match status" value="1"/>
</dbReference>
<keyword evidence="6" id="KW-0414">Isoprene biosynthesis</keyword>
<evidence type="ECO:0000256" key="2">
    <source>
        <dbReference type="ARBA" id="ARBA00006706"/>
    </source>
</evidence>
<accession>A0AAD5GZL4</accession>
<gene>
    <name evidence="8" type="ORF">COHA_007679</name>
</gene>
<dbReference type="CDD" id="cd00685">
    <property type="entry name" value="Trans_IPPS_HT"/>
    <property type="match status" value="1"/>
</dbReference>
<dbReference type="PROSITE" id="PS00723">
    <property type="entry name" value="POLYPRENYL_SYNTHASE_1"/>
    <property type="match status" value="1"/>
</dbReference>
<comment type="similarity">
    <text evidence="2">Belongs to the FPP/GGPP synthase family.</text>
</comment>
<comment type="cofactor">
    <cofactor evidence="1">
        <name>Mg(2+)</name>
        <dbReference type="ChEBI" id="CHEBI:18420"/>
    </cofactor>
</comment>
<dbReference type="PANTHER" id="PTHR12001">
    <property type="entry name" value="GERANYLGERANYL PYROPHOSPHATE SYNTHASE"/>
    <property type="match status" value="1"/>
</dbReference>
<name>A0AAD5GZL4_9CHLO</name>
<dbReference type="GO" id="GO:1990234">
    <property type="term" value="C:transferase complex"/>
    <property type="evidence" value="ECO:0007669"/>
    <property type="project" value="TreeGrafter"/>
</dbReference>
<dbReference type="Gene3D" id="1.10.600.10">
    <property type="entry name" value="Farnesyl Diphosphate Synthase"/>
    <property type="match status" value="1"/>
</dbReference>
<evidence type="ECO:0000313" key="8">
    <source>
        <dbReference type="EMBL" id="KAI7838536.1"/>
    </source>
</evidence>
<comment type="caution">
    <text evidence="8">The sequence shown here is derived from an EMBL/GenBank/DDBJ whole genome shotgun (WGS) entry which is preliminary data.</text>
</comment>
<protein>
    <recommendedName>
        <fullName evidence="10">Geranyl diphosphate synthase</fullName>
    </recommendedName>
</protein>
<keyword evidence="5" id="KW-0460">Magnesium</keyword>
<evidence type="ECO:0000256" key="1">
    <source>
        <dbReference type="ARBA" id="ARBA00001946"/>
    </source>
</evidence>
<evidence type="ECO:0000256" key="4">
    <source>
        <dbReference type="ARBA" id="ARBA00022723"/>
    </source>
</evidence>
<dbReference type="PROSITE" id="PS00444">
    <property type="entry name" value="POLYPRENYL_SYNTHASE_2"/>
    <property type="match status" value="1"/>
</dbReference>
<keyword evidence="9" id="KW-1185">Reference proteome</keyword>
<sequence>MRRAGAQLGRCLRLAALPAAESSLAAAPAAAAAVPAAAAWVAGPAWRRHFVSGTSGAAQAEAAPKPAIKEAAAAQPHTVASAAPQGEERKGPFGLVREEIDCVTERLRRDIFTEIPALERAAEYFFQARMGPWVFSSHLMLKSAGMNGCWDVAAPFASQAGEGRPAGAEGKRLRSTMLLLMSSALAPAPAGIEFLTVDTSPPSEHPPSVRRRQQRIAEITELIHVASLLHDDVIDSAGTRRGKKSLNAVFGNKVAILAGDFLLARASVSLAALRNPEAIMLMSQSLEHLVAGEILQASKWGCWMAEGFSRMPMSQSLEHLVAAEILQASMECGRLCFLRLTADAEEATSLDHYMRKTYCKTASLMANSCKAVAVLGGHKPTDCHLASEYGRHVGLAFQLVDDIMDFTSSADEMGKPAVNDLRSGLATAPTLYAAEEFPELLPLIQRRFKEEGDVEAAEDMVRRSRGLERARELAAFHAADAAMCIESFSPAGTAHAAEHRAALIEITHKVLNRKK</sequence>